<comment type="subcellular location">
    <subcellularLocation>
        <location evidence="1">Cytoplasm</location>
    </subcellularLocation>
</comment>
<dbReference type="Gene3D" id="1.10.10.10">
    <property type="entry name" value="Winged helix-like DNA-binding domain superfamily/Winged helix DNA-binding domain"/>
    <property type="match status" value="1"/>
</dbReference>
<gene>
    <name evidence="7" type="ORF">FJQ55_22320</name>
</gene>
<keyword evidence="4" id="KW-0963">Cytoplasm</keyword>
<name>A0A504TPK6_9HYPH</name>
<comment type="similarity">
    <text evidence="2">Belongs to the RecX family.</text>
</comment>
<protein>
    <recommendedName>
        <fullName evidence="3">Regulatory protein RecX</fullName>
    </recommendedName>
</protein>
<dbReference type="OrthoDB" id="8277672at2"/>
<evidence type="ECO:0000256" key="1">
    <source>
        <dbReference type="ARBA" id="ARBA00004496"/>
    </source>
</evidence>
<keyword evidence="8" id="KW-1185">Reference proteome</keyword>
<feature type="region of interest" description="Disordered" evidence="5">
    <location>
        <begin position="1"/>
        <end position="29"/>
    </location>
</feature>
<comment type="caution">
    <text evidence="7">The sequence shown here is derived from an EMBL/GenBank/DDBJ whole genome shotgun (WGS) entry which is preliminary data.</text>
</comment>
<reference evidence="7 8" key="1">
    <citation type="submission" date="2019-06" db="EMBL/GenBank/DDBJ databases">
        <title>Rhizobium sp. CL12 isolated from roots of soybean.</title>
        <authorList>
            <person name="Wang C."/>
        </authorList>
    </citation>
    <scope>NUCLEOTIDE SEQUENCE [LARGE SCALE GENOMIC DNA]</scope>
    <source>
        <strain evidence="7 8">CL12</strain>
    </source>
</reference>
<dbReference type="Proteomes" id="UP000316429">
    <property type="component" value="Unassembled WGS sequence"/>
</dbReference>
<dbReference type="EMBL" id="VFYP01000007">
    <property type="protein sequence ID" value="TPP04668.1"/>
    <property type="molecule type" value="Genomic_DNA"/>
</dbReference>
<organism evidence="7 8">
    <name type="scientific">Rhizobium glycinendophyticum</name>
    <dbReference type="NCBI Taxonomy" id="2589807"/>
    <lineage>
        <taxon>Bacteria</taxon>
        <taxon>Pseudomonadati</taxon>
        <taxon>Pseudomonadota</taxon>
        <taxon>Alphaproteobacteria</taxon>
        <taxon>Hyphomicrobiales</taxon>
        <taxon>Rhizobiaceae</taxon>
        <taxon>Rhizobium/Agrobacterium group</taxon>
        <taxon>Rhizobium</taxon>
    </lineage>
</organism>
<evidence type="ECO:0000313" key="7">
    <source>
        <dbReference type="EMBL" id="TPP04668.1"/>
    </source>
</evidence>
<sequence length="201" mass="22275">MVNRDGFEKRATAEPGDDATDLSEASSPTARMLAWSKNSAAYRLARRMMSERELADAITRKAKSKFEGITQAQLAALAANAVAFGRSMKALDDENYAQLRSASAARSGKSVRAVARKLAEKGIERAIIEEALAEMDELRAAVVYARKKAFGPFRRPDVDADDKRWGKEIASFARQGFGFELAKRVIEMDRDEAEEMLLRPI</sequence>
<feature type="domain" description="RecX second three-helical" evidence="6">
    <location>
        <begin position="92"/>
        <end position="132"/>
    </location>
</feature>
<evidence type="ECO:0000256" key="5">
    <source>
        <dbReference type="SAM" id="MobiDB-lite"/>
    </source>
</evidence>
<evidence type="ECO:0000259" key="6">
    <source>
        <dbReference type="Pfam" id="PF02631"/>
    </source>
</evidence>
<evidence type="ECO:0000256" key="4">
    <source>
        <dbReference type="ARBA" id="ARBA00022490"/>
    </source>
</evidence>
<evidence type="ECO:0000313" key="8">
    <source>
        <dbReference type="Proteomes" id="UP000316429"/>
    </source>
</evidence>
<dbReference type="GO" id="GO:0005737">
    <property type="term" value="C:cytoplasm"/>
    <property type="evidence" value="ECO:0007669"/>
    <property type="project" value="UniProtKB-SubCell"/>
</dbReference>
<proteinExistence type="inferred from homology"/>
<dbReference type="AlphaFoldDB" id="A0A504TPK6"/>
<evidence type="ECO:0000256" key="3">
    <source>
        <dbReference type="ARBA" id="ARBA00018111"/>
    </source>
</evidence>
<evidence type="ECO:0000256" key="2">
    <source>
        <dbReference type="ARBA" id="ARBA00009695"/>
    </source>
</evidence>
<dbReference type="InterPro" id="IPR053924">
    <property type="entry name" value="RecX_HTH_2nd"/>
</dbReference>
<dbReference type="InterPro" id="IPR036388">
    <property type="entry name" value="WH-like_DNA-bd_sf"/>
</dbReference>
<feature type="compositionally biased region" description="Basic and acidic residues" evidence="5">
    <location>
        <begin position="1"/>
        <end position="12"/>
    </location>
</feature>
<dbReference type="Pfam" id="PF02631">
    <property type="entry name" value="RecX_HTH2"/>
    <property type="match status" value="1"/>
</dbReference>
<accession>A0A504TPK6</accession>